<organism evidence="9 10">
    <name type="scientific">Desulfoglaeba alkanexedens ALDC</name>
    <dbReference type="NCBI Taxonomy" id="980445"/>
    <lineage>
        <taxon>Bacteria</taxon>
        <taxon>Pseudomonadati</taxon>
        <taxon>Thermodesulfobacteriota</taxon>
        <taxon>Syntrophobacteria</taxon>
        <taxon>Syntrophobacterales</taxon>
        <taxon>Syntrophobacteraceae</taxon>
        <taxon>Desulfoglaeba</taxon>
    </lineage>
</organism>
<dbReference type="EMBL" id="CP040098">
    <property type="protein sequence ID" value="QCQ20948.1"/>
    <property type="molecule type" value="Genomic_DNA"/>
</dbReference>
<comment type="subunit">
    <text evidence="7">Homodimer. Within each dimer, one monomer is responsible for RNA recognition and catalysis, while the other monomer binds to the replacement base PreQ1.</text>
</comment>
<feature type="active site" description="Nucleophile" evidence="7">
    <location>
        <position position="264"/>
    </location>
</feature>
<dbReference type="OrthoDB" id="9805417at2"/>
<dbReference type="Proteomes" id="UP000298602">
    <property type="component" value="Chromosome"/>
</dbReference>
<feature type="binding site" evidence="7">
    <location>
        <position position="333"/>
    </location>
    <ligand>
        <name>Zn(2+)</name>
        <dbReference type="ChEBI" id="CHEBI:29105"/>
    </ligand>
</feature>
<comment type="similarity">
    <text evidence="7">Belongs to the queuine tRNA-ribosyltransferase family.</text>
</comment>
<dbReference type="RefSeq" id="WP_137422918.1">
    <property type="nucleotide sequence ID" value="NZ_CP040098.1"/>
</dbReference>
<keyword evidence="7" id="KW-0479">Metal-binding</keyword>
<proteinExistence type="inferred from homology"/>
<feature type="binding site" evidence="7">
    <location>
        <position position="304"/>
    </location>
    <ligand>
        <name>Zn(2+)</name>
        <dbReference type="ChEBI" id="CHEBI:29105"/>
    </ligand>
</feature>
<dbReference type="PANTHER" id="PTHR46499">
    <property type="entry name" value="QUEUINE TRNA-RIBOSYLTRANSFERASE"/>
    <property type="match status" value="1"/>
</dbReference>
<reference evidence="9 10" key="1">
    <citation type="submission" date="2019-05" db="EMBL/GenBank/DDBJ databases">
        <title>The Complete Genome Sequence of the n-alkane-degrading Desulfoglaeba alkanexedens ALDC reveals multiple alkylsuccinate synthase gene clusters.</title>
        <authorList>
            <person name="Callaghan A.V."/>
            <person name="Davidova I.A."/>
            <person name="Duncan K.E."/>
            <person name="Morris B."/>
            <person name="McInerney M.J."/>
        </authorList>
    </citation>
    <scope>NUCLEOTIDE SEQUENCE [LARGE SCALE GENOMIC DNA]</scope>
    <source>
        <strain evidence="9 10">ALDC</strain>
    </source>
</reference>
<evidence type="ECO:0000256" key="7">
    <source>
        <dbReference type="HAMAP-Rule" id="MF_00168"/>
    </source>
</evidence>
<dbReference type="KEGG" id="dax:FDQ92_01270"/>
<dbReference type="GO" id="GO:0046872">
    <property type="term" value="F:metal ion binding"/>
    <property type="evidence" value="ECO:0007669"/>
    <property type="project" value="UniProtKB-KW"/>
</dbReference>
<dbReference type="FunFam" id="3.20.20.105:FF:000001">
    <property type="entry name" value="Queuine tRNA-ribosyltransferase"/>
    <property type="match status" value="1"/>
</dbReference>
<comment type="cofactor">
    <cofactor evidence="7">
        <name>Zn(2+)</name>
        <dbReference type="ChEBI" id="CHEBI:29105"/>
    </cofactor>
    <text evidence="7">Binds 1 zinc ion per subunit.</text>
</comment>
<keyword evidence="2 7" id="KW-0328">Glycosyltransferase</keyword>
<dbReference type="GO" id="GO:0008616">
    <property type="term" value="P:tRNA queuosine(34) biosynthetic process"/>
    <property type="evidence" value="ECO:0007669"/>
    <property type="project" value="UniProtKB-UniRule"/>
</dbReference>
<evidence type="ECO:0000313" key="9">
    <source>
        <dbReference type="EMBL" id="QCQ20948.1"/>
    </source>
</evidence>
<feature type="domain" description="tRNA-guanine(15) transglycosylase-like" evidence="8">
    <location>
        <begin position="12"/>
        <end position="365"/>
    </location>
</feature>
<keyword evidence="10" id="KW-1185">Reference proteome</keyword>
<accession>A0A4P8KZP8</accession>
<comment type="function">
    <text evidence="7">Catalyzes the base-exchange of a guanine (G) residue with the queuine precursor 7-aminomethyl-7-deazaguanine (PreQ1) at position 34 (anticodon wobble position) in tRNAs with GU(N) anticodons (tRNA-Asp, -Asn, -His and -Tyr). Catalysis occurs through a double-displacement mechanism. The nucleophile active site attacks the C1' of nucleotide 34 to detach the guanine base from the RNA, forming a covalent enzyme-RNA intermediate. The proton acceptor active site deprotonates the incoming PreQ1, allowing a nucleophilic attack on the C1' of the ribose to form the product. After dissociation, two additional enzymatic reactions on the tRNA convert PreQ1 to queuine (Q), resulting in the hypermodified nucleoside queuosine (7-(((4,5-cis-dihydroxy-2-cyclopenten-1-yl)amino)methyl)-7-deazaguanosine).</text>
</comment>
<dbReference type="InterPro" id="IPR050076">
    <property type="entry name" value="ArchSynthase1/Queuine_TRR"/>
</dbReference>
<dbReference type="EC" id="2.4.2.29" evidence="7"/>
<protein>
    <recommendedName>
        <fullName evidence="7">Queuine tRNA-ribosyltransferase</fullName>
        <ecNumber evidence="7">2.4.2.29</ecNumber>
    </recommendedName>
    <alternativeName>
        <fullName evidence="7">Guanine insertion enzyme</fullName>
    </alternativeName>
    <alternativeName>
        <fullName evidence="7">tRNA-guanine transglycosylase</fullName>
    </alternativeName>
</protein>
<name>A0A4P8KZP8_9BACT</name>
<feature type="region of interest" description="RNA binding; important for wobble base 34 recognition" evidence="7">
    <location>
        <begin position="269"/>
        <end position="273"/>
    </location>
</feature>
<dbReference type="UniPathway" id="UPA00392"/>
<evidence type="ECO:0000259" key="8">
    <source>
        <dbReference type="Pfam" id="PF01702"/>
    </source>
</evidence>
<dbReference type="HAMAP" id="MF_00168">
    <property type="entry name" value="Q_tRNA_Tgt"/>
    <property type="match status" value="1"/>
</dbReference>
<dbReference type="InterPro" id="IPR002616">
    <property type="entry name" value="tRNA_ribo_trans-like"/>
</dbReference>
<dbReference type="Gene3D" id="3.20.20.105">
    <property type="entry name" value="Queuine tRNA-ribosyltransferase-like"/>
    <property type="match status" value="1"/>
</dbReference>
<dbReference type="NCBIfam" id="TIGR00449">
    <property type="entry name" value="tgt_general"/>
    <property type="match status" value="1"/>
</dbReference>
<comment type="caution">
    <text evidence="7">Lacks conserved residue(s) required for the propagation of feature annotation.</text>
</comment>
<evidence type="ECO:0000256" key="3">
    <source>
        <dbReference type="ARBA" id="ARBA00022679"/>
    </source>
</evidence>
<evidence type="ECO:0000256" key="4">
    <source>
        <dbReference type="ARBA" id="ARBA00022694"/>
    </source>
</evidence>
<sequence>MLEFRVVARDGRARRGRLVTARGVTVETPVFMPVGTQATVKSLSPDELESLGASIILGNTYHLYLRPGAERVARLGGLHRFMAWHRAILTDSGGFQVFSLARTRAVEEEGVRFQSHIDGSSHFIRPETAMEIQRLLGSDIAMCFDECTPYPVTRDYAEESMRRTVRWAERCRRSRTGDHQAVFGIVQGSVFADLRKACLEALQEIGFEGYAVGSLSVGEPKETMLSVLEELAPCLPEERPRYLMGVGTPEDLVEGVRLGIDMFDCVMPTRNARNGALFTSSGNLQIKNSRFADDSEPIERGCTCYTCRRFSRAYLRHLFLARELLAYRLNTLHNLHYYLKLMADIRNAVEAGSFESWRKDFYERRSGGSS</sequence>
<feature type="active site" description="Proton acceptor" evidence="7">
    <location>
        <position position="91"/>
    </location>
</feature>
<keyword evidence="5 7" id="KW-0671">Queuosine biosynthesis</keyword>
<reference evidence="9 10" key="2">
    <citation type="submission" date="2019-05" db="EMBL/GenBank/DDBJ databases">
        <authorList>
            <person name="Suflita J.M."/>
            <person name="Marks C.R."/>
        </authorList>
    </citation>
    <scope>NUCLEOTIDE SEQUENCE [LARGE SCALE GENOMIC DNA]</scope>
    <source>
        <strain evidence="9 10">ALDC</strain>
    </source>
</reference>
<feature type="binding site" evidence="7">
    <location>
        <begin position="91"/>
        <end position="95"/>
    </location>
    <ligand>
        <name>substrate</name>
    </ligand>
</feature>
<keyword evidence="4 7" id="KW-0819">tRNA processing</keyword>
<dbReference type="GO" id="GO:0008479">
    <property type="term" value="F:tRNA-guanosine(34) queuine transglycosylase activity"/>
    <property type="evidence" value="ECO:0007669"/>
    <property type="project" value="UniProtKB-UniRule"/>
</dbReference>
<comment type="pathway">
    <text evidence="1 7">tRNA modification; tRNA-queuosine biosynthesis.</text>
</comment>
<keyword evidence="7" id="KW-0862">Zinc</keyword>
<dbReference type="InterPro" id="IPR004803">
    <property type="entry name" value="TGT"/>
</dbReference>
<dbReference type="InterPro" id="IPR036511">
    <property type="entry name" value="TGT-like_sf"/>
</dbReference>
<dbReference type="SUPFAM" id="SSF51713">
    <property type="entry name" value="tRNA-guanine transglycosylase"/>
    <property type="match status" value="1"/>
</dbReference>
<dbReference type="Pfam" id="PF01702">
    <property type="entry name" value="TGT"/>
    <property type="match status" value="1"/>
</dbReference>
<feature type="binding site" evidence="7">
    <location>
        <position position="187"/>
    </location>
    <ligand>
        <name>substrate</name>
    </ligand>
</feature>
<dbReference type="NCBIfam" id="TIGR00430">
    <property type="entry name" value="Q_tRNA_tgt"/>
    <property type="match status" value="1"/>
</dbReference>
<feature type="region of interest" description="RNA binding" evidence="7">
    <location>
        <begin position="245"/>
        <end position="251"/>
    </location>
</feature>
<comment type="catalytic activity">
    <reaction evidence="6 7">
        <text>7-aminomethyl-7-carbaguanine + guanosine(34) in tRNA = 7-aminomethyl-7-carbaguanosine(34) in tRNA + guanine</text>
        <dbReference type="Rhea" id="RHEA:24104"/>
        <dbReference type="Rhea" id="RHEA-COMP:10341"/>
        <dbReference type="Rhea" id="RHEA-COMP:10342"/>
        <dbReference type="ChEBI" id="CHEBI:16235"/>
        <dbReference type="ChEBI" id="CHEBI:58703"/>
        <dbReference type="ChEBI" id="CHEBI:74269"/>
        <dbReference type="ChEBI" id="CHEBI:82833"/>
        <dbReference type="EC" id="2.4.2.29"/>
    </reaction>
</comment>
<evidence type="ECO:0000256" key="2">
    <source>
        <dbReference type="ARBA" id="ARBA00022676"/>
    </source>
</evidence>
<feature type="binding site" evidence="7">
    <location>
        <position position="307"/>
    </location>
    <ligand>
        <name>Zn(2+)</name>
        <dbReference type="ChEBI" id="CHEBI:29105"/>
    </ligand>
</feature>
<evidence type="ECO:0000313" key="10">
    <source>
        <dbReference type="Proteomes" id="UP000298602"/>
    </source>
</evidence>
<keyword evidence="3 7" id="KW-0808">Transferase</keyword>
<dbReference type="AlphaFoldDB" id="A0A4P8KZP8"/>
<evidence type="ECO:0000256" key="1">
    <source>
        <dbReference type="ARBA" id="ARBA00004691"/>
    </source>
</evidence>
<feature type="binding site" evidence="7">
    <location>
        <position position="302"/>
    </location>
    <ligand>
        <name>Zn(2+)</name>
        <dbReference type="ChEBI" id="CHEBI:29105"/>
    </ligand>
</feature>
<evidence type="ECO:0000256" key="6">
    <source>
        <dbReference type="ARBA" id="ARBA00050112"/>
    </source>
</evidence>
<feature type="binding site" evidence="7">
    <location>
        <position position="145"/>
    </location>
    <ligand>
        <name>substrate</name>
    </ligand>
</feature>
<evidence type="ECO:0000256" key="5">
    <source>
        <dbReference type="ARBA" id="ARBA00022785"/>
    </source>
</evidence>
<dbReference type="GO" id="GO:0005829">
    <property type="term" value="C:cytosol"/>
    <property type="evidence" value="ECO:0007669"/>
    <property type="project" value="TreeGrafter"/>
</dbReference>
<gene>
    <name evidence="7 9" type="primary">tgt</name>
    <name evidence="9" type="ORF">FDQ92_01270</name>
</gene>
<dbReference type="PANTHER" id="PTHR46499:SF1">
    <property type="entry name" value="QUEUINE TRNA-RIBOSYLTRANSFERASE"/>
    <property type="match status" value="1"/>
</dbReference>